<evidence type="ECO:0000259" key="20">
    <source>
        <dbReference type="Pfam" id="PF00361"/>
    </source>
</evidence>
<feature type="transmembrane region" description="Helical" evidence="18">
    <location>
        <begin position="270"/>
        <end position="296"/>
    </location>
</feature>
<evidence type="ECO:0000256" key="15">
    <source>
        <dbReference type="ARBA" id="ARBA00023128"/>
    </source>
</evidence>
<feature type="transmembrane region" description="Helical" evidence="18">
    <location>
        <begin position="62"/>
        <end position="86"/>
    </location>
</feature>
<keyword evidence="19" id="KW-0732">Signal</keyword>
<keyword evidence="16 18" id="KW-0472">Membrane</keyword>
<evidence type="ECO:0000256" key="13">
    <source>
        <dbReference type="ARBA" id="ARBA00023027"/>
    </source>
</evidence>
<feature type="transmembrane region" description="Helical" evidence="18">
    <location>
        <begin position="195"/>
        <end position="214"/>
    </location>
</feature>
<evidence type="ECO:0000256" key="3">
    <source>
        <dbReference type="ARBA" id="ARBA00007012"/>
    </source>
</evidence>
<feature type="transmembrane region" description="Helical" evidence="18">
    <location>
        <begin position="147"/>
        <end position="165"/>
    </location>
</feature>
<evidence type="ECO:0000256" key="5">
    <source>
        <dbReference type="ARBA" id="ARBA00021008"/>
    </source>
</evidence>
<geneLocation type="mitochondrion" evidence="21"/>
<comment type="catalytic activity">
    <reaction evidence="17 18">
        <text>a ubiquinone + NADH + 5 H(+)(in) = a ubiquinol + NAD(+) + 4 H(+)(out)</text>
        <dbReference type="Rhea" id="RHEA:29091"/>
        <dbReference type="Rhea" id="RHEA-COMP:9565"/>
        <dbReference type="Rhea" id="RHEA-COMP:9566"/>
        <dbReference type="ChEBI" id="CHEBI:15378"/>
        <dbReference type="ChEBI" id="CHEBI:16389"/>
        <dbReference type="ChEBI" id="CHEBI:17976"/>
        <dbReference type="ChEBI" id="CHEBI:57540"/>
        <dbReference type="ChEBI" id="CHEBI:57945"/>
        <dbReference type="EC" id="7.1.1.2"/>
    </reaction>
</comment>
<evidence type="ECO:0000256" key="11">
    <source>
        <dbReference type="ARBA" id="ARBA00022982"/>
    </source>
</evidence>
<evidence type="ECO:0000256" key="4">
    <source>
        <dbReference type="ARBA" id="ARBA00012944"/>
    </source>
</evidence>
<evidence type="ECO:0000256" key="1">
    <source>
        <dbReference type="ARBA" id="ARBA00003257"/>
    </source>
</evidence>
<protein>
    <recommendedName>
        <fullName evidence="5 18">NADH-ubiquinone oxidoreductase chain 2</fullName>
        <ecNumber evidence="4 18">7.1.1.2</ecNumber>
    </recommendedName>
</protein>
<evidence type="ECO:0000256" key="7">
    <source>
        <dbReference type="ARBA" id="ARBA00022660"/>
    </source>
</evidence>
<keyword evidence="14 18" id="KW-0830">Ubiquinone</keyword>
<evidence type="ECO:0000256" key="10">
    <source>
        <dbReference type="ARBA" id="ARBA00022967"/>
    </source>
</evidence>
<dbReference type="AlphaFoldDB" id="A0A1B1SHH4"/>
<dbReference type="PANTHER" id="PTHR46552">
    <property type="entry name" value="NADH-UBIQUINONE OXIDOREDUCTASE CHAIN 2"/>
    <property type="match status" value="1"/>
</dbReference>
<feature type="domain" description="NADH:quinone oxidoreductase/Mrp antiporter transmembrane" evidence="20">
    <location>
        <begin position="25"/>
        <end position="282"/>
    </location>
</feature>
<keyword evidence="15 18" id="KW-0496">Mitochondrion</keyword>
<dbReference type="EMBL" id="KU562917">
    <property type="protein sequence ID" value="ANU83229.1"/>
    <property type="molecule type" value="Genomic_DNA"/>
</dbReference>
<keyword evidence="7 18" id="KW-0679">Respiratory chain</keyword>
<feature type="transmembrane region" description="Helical" evidence="18">
    <location>
        <begin position="107"/>
        <end position="127"/>
    </location>
</feature>
<dbReference type="GO" id="GO:0006120">
    <property type="term" value="P:mitochondrial electron transport, NADH to ubiquinone"/>
    <property type="evidence" value="ECO:0007669"/>
    <property type="project" value="InterPro"/>
</dbReference>
<sequence length="339" mass="39439">MSMFNPSKMLFMMMLILGTMISISSNSWPATWMGLEINLLAFIPLMSSKSNMMSTEAAMKYFIVQAMASSMLLTFIILNSILYFMNENFINSLVSTTLYMKMGAAPFHMWFPSVMEGLSWFNCFILMTWQKLAPFIILSYLSSYQSMMMFVMLSSIFIGSIGGLNQTSTRKIMTYSSINHIGWMLLGLMMSENLWQFYFIIYTILSATILMIFSNISVQHSNQIPFSWNSPMMKFFISVNLMSLGGLPPFLGFLPKWMIIQNSCHNNLQFMALIMILFTLITLFYYLRLVMSSFLINVNQLKWNYSQWYQKMINYNWISLLTSMSLLLLPLYPIMFFSM</sequence>
<dbReference type="InterPro" id="IPR001750">
    <property type="entry name" value="ND/Mrp_TM"/>
</dbReference>
<name>A0A1B1SHH4_9ORTH</name>
<gene>
    <name evidence="21" type="primary">ND2</name>
</gene>
<keyword evidence="13 18" id="KW-0520">NAD</keyword>
<evidence type="ECO:0000256" key="18">
    <source>
        <dbReference type="RuleBase" id="RU003403"/>
    </source>
</evidence>
<feature type="chain" id="PRO_5008529517" description="NADH-ubiquinone oxidoreductase chain 2" evidence="19">
    <location>
        <begin position="25"/>
        <end position="339"/>
    </location>
</feature>
<keyword evidence="9 18" id="KW-0999">Mitochondrion inner membrane</keyword>
<dbReference type="GO" id="GO:0008137">
    <property type="term" value="F:NADH dehydrogenase (ubiquinone) activity"/>
    <property type="evidence" value="ECO:0007669"/>
    <property type="project" value="UniProtKB-EC"/>
</dbReference>
<reference evidence="21" key="1">
    <citation type="journal article" date="2016" name="Zootaxa">
        <title>Complete mitochondrial genomes of three crickets (Orthoptera: Gryllidae) and comparative analyses within Ensifera mitogenomes.</title>
        <authorList>
            <person name="Yang J."/>
            <person name="Ren Q."/>
            <person name="Huang Y."/>
        </authorList>
    </citation>
    <scope>NUCLEOTIDE SEQUENCE</scope>
</reference>
<dbReference type="PANTHER" id="PTHR46552:SF1">
    <property type="entry name" value="NADH-UBIQUINONE OXIDOREDUCTASE CHAIN 2"/>
    <property type="match status" value="1"/>
</dbReference>
<evidence type="ECO:0000256" key="14">
    <source>
        <dbReference type="ARBA" id="ARBA00023075"/>
    </source>
</evidence>
<dbReference type="GO" id="GO:0005743">
    <property type="term" value="C:mitochondrial inner membrane"/>
    <property type="evidence" value="ECO:0007669"/>
    <property type="project" value="UniProtKB-SubCell"/>
</dbReference>
<evidence type="ECO:0000256" key="16">
    <source>
        <dbReference type="ARBA" id="ARBA00023136"/>
    </source>
</evidence>
<feature type="signal peptide" evidence="19">
    <location>
        <begin position="1"/>
        <end position="24"/>
    </location>
</feature>
<dbReference type="InterPro" id="IPR050175">
    <property type="entry name" value="Complex_I_Subunit_2"/>
</dbReference>
<dbReference type="Pfam" id="PF00361">
    <property type="entry name" value="Proton_antipo_M"/>
    <property type="match status" value="1"/>
</dbReference>
<accession>A0A1B1SHH4</accession>
<keyword evidence="8 18" id="KW-0812">Transmembrane</keyword>
<dbReference type="EC" id="7.1.1.2" evidence="4 18"/>
<dbReference type="PRINTS" id="PR01436">
    <property type="entry name" value="NADHDHGNASE2"/>
</dbReference>
<keyword evidence="6" id="KW-0813">Transport</keyword>
<evidence type="ECO:0000256" key="8">
    <source>
        <dbReference type="ARBA" id="ARBA00022692"/>
    </source>
</evidence>
<comment type="subcellular location">
    <subcellularLocation>
        <location evidence="2 18">Mitochondrion inner membrane</location>
        <topology evidence="2 18">Multi-pass membrane protein</topology>
    </subcellularLocation>
</comment>
<evidence type="ECO:0000256" key="19">
    <source>
        <dbReference type="SAM" id="SignalP"/>
    </source>
</evidence>
<evidence type="ECO:0000256" key="2">
    <source>
        <dbReference type="ARBA" id="ARBA00004448"/>
    </source>
</evidence>
<evidence type="ECO:0000256" key="6">
    <source>
        <dbReference type="ARBA" id="ARBA00022448"/>
    </source>
</evidence>
<feature type="transmembrane region" description="Helical" evidence="18">
    <location>
        <begin position="317"/>
        <end position="337"/>
    </location>
</feature>
<comment type="similarity">
    <text evidence="3 18">Belongs to the complex I subunit 2 family.</text>
</comment>
<organism evidence="21">
    <name type="scientific">Teleogryllus emma</name>
    <name type="common">emma field cricket</name>
    <dbReference type="NCBI Taxonomy" id="62746"/>
    <lineage>
        <taxon>Eukaryota</taxon>
        <taxon>Metazoa</taxon>
        <taxon>Ecdysozoa</taxon>
        <taxon>Arthropoda</taxon>
        <taxon>Hexapoda</taxon>
        <taxon>Insecta</taxon>
        <taxon>Pterygota</taxon>
        <taxon>Neoptera</taxon>
        <taxon>Polyneoptera</taxon>
        <taxon>Orthoptera</taxon>
        <taxon>Ensifera</taxon>
        <taxon>Gryllidea</taxon>
        <taxon>Grylloidea</taxon>
        <taxon>Gryllidae</taxon>
        <taxon>Gryllinae</taxon>
        <taxon>Teleogryllus</taxon>
    </lineage>
</organism>
<comment type="function">
    <text evidence="1">Core subunit of the mitochondrial membrane respiratory chain NADH dehydrogenase (Complex I) that is believed to belong to the minimal assembly required for catalysis. Complex I functions in the transfer of electrons from NADH to the respiratory chain. The immediate electron acceptor for the enzyme is believed to be ubiquinone.</text>
</comment>
<feature type="transmembrane region" description="Helical" evidence="18">
    <location>
        <begin position="235"/>
        <end position="258"/>
    </location>
</feature>
<comment type="function">
    <text evidence="18">Core subunit of the mitochondrial membrane respiratory chain NADH dehydrogenase (Complex I) which catalyzes electron transfer from NADH through the respiratory chain, using ubiquinone as an electron acceptor. Essential for the catalytic activity and assembly of complex I.</text>
</comment>
<evidence type="ECO:0000256" key="12">
    <source>
        <dbReference type="ARBA" id="ARBA00022989"/>
    </source>
</evidence>
<evidence type="ECO:0000256" key="17">
    <source>
        <dbReference type="ARBA" id="ARBA00049551"/>
    </source>
</evidence>
<proteinExistence type="inferred from homology"/>
<evidence type="ECO:0000313" key="21">
    <source>
        <dbReference type="EMBL" id="ANU83229.1"/>
    </source>
</evidence>
<keyword evidence="11 18" id="KW-0249">Electron transport</keyword>
<keyword evidence="12 18" id="KW-1133">Transmembrane helix</keyword>
<keyword evidence="10 18" id="KW-1278">Translocase</keyword>
<evidence type="ECO:0000256" key="9">
    <source>
        <dbReference type="ARBA" id="ARBA00022792"/>
    </source>
</evidence>
<dbReference type="InterPro" id="IPR003917">
    <property type="entry name" value="NADH_UbQ_OxRdtase_chain2"/>
</dbReference>